<name>A0A2S5A8T0_9FLAO</name>
<keyword evidence="1" id="KW-1133">Transmembrane helix</keyword>
<sequence length="269" mass="31799">MSVIPKDKNEFIAFFKENIALLLLGLYTLSFVNYYLYYKSFEISIFNYVGINDLLFFSLEYIFKIILLIFISEVILFMIYAMIFSIYEKFIIFIIKKKGMLYLSSKKENKERIKKLFDKNFSNSLKVFKFAIVFLSIFTIPFFSYKLILYPTMLVYMVYHLEKISQEKVTYLMLSASSIIIIFFSIITTLVNAYNKRFEKDDYIISFNEDKDFISTDTTISCYNYLGETSSPDGASVPLVNTNKSNYIQNCNWHERDARASKENERNIN</sequence>
<proteinExistence type="predicted"/>
<keyword evidence="3" id="KW-1185">Reference proteome</keyword>
<dbReference type="EMBL" id="PQVG01000006">
    <property type="protein sequence ID" value="POY38667.1"/>
    <property type="molecule type" value="Genomic_DNA"/>
</dbReference>
<gene>
    <name evidence="2" type="ORF">C3L50_11020</name>
</gene>
<evidence type="ECO:0000256" key="1">
    <source>
        <dbReference type="SAM" id="Phobius"/>
    </source>
</evidence>
<protein>
    <submittedName>
        <fullName evidence="2">Uncharacterized protein</fullName>
    </submittedName>
</protein>
<keyword evidence="1" id="KW-0472">Membrane</keyword>
<feature type="transmembrane region" description="Helical" evidence="1">
    <location>
        <begin position="169"/>
        <end position="191"/>
    </location>
</feature>
<feature type="transmembrane region" description="Helical" evidence="1">
    <location>
        <begin position="127"/>
        <end position="149"/>
    </location>
</feature>
<feature type="transmembrane region" description="Helical" evidence="1">
    <location>
        <begin position="61"/>
        <end position="87"/>
    </location>
</feature>
<feature type="transmembrane region" description="Helical" evidence="1">
    <location>
        <begin position="20"/>
        <end position="38"/>
    </location>
</feature>
<evidence type="ECO:0000313" key="3">
    <source>
        <dbReference type="Proteomes" id="UP000237310"/>
    </source>
</evidence>
<accession>A0A2S5A8T0</accession>
<keyword evidence="1" id="KW-0812">Transmembrane</keyword>
<comment type="caution">
    <text evidence="2">The sequence shown here is derived from an EMBL/GenBank/DDBJ whole genome shotgun (WGS) entry which is preliminary data.</text>
</comment>
<organism evidence="2 3">
    <name type="scientific">Flavobacterium alvei</name>
    <dbReference type="NCBI Taxonomy" id="2080416"/>
    <lineage>
        <taxon>Bacteria</taxon>
        <taxon>Pseudomonadati</taxon>
        <taxon>Bacteroidota</taxon>
        <taxon>Flavobacteriia</taxon>
        <taxon>Flavobacteriales</taxon>
        <taxon>Flavobacteriaceae</taxon>
        <taxon>Flavobacterium</taxon>
    </lineage>
</organism>
<dbReference type="Proteomes" id="UP000237310">
    <property type="component" value="Unassembled WGS sequence"/>
</dbReference>
<evidence type="ECO:0000313" key="2">
    <source>
        <dbReference type="EMBL" id="POY38667.1"/>
    </source>
</evidence>
<dbReference type="AlphaFoldDB" id="A0A2S5A8T0"/>
<reference evidence="2 3" key="1">
    <citation type="submission" date="2018-01" db="EMBL/GenBank/DDBJ databases">
        <authorList>
            <person name="Gaut B.S."/>
            <person name="Morton B.R."/>
            <person name="Clegg M.T."/>
            <person name="Duvall M.R."/>
        </authorList>
    </citation>
    <scope>NUCLEOTIDE SEQUENCE [LARGE SCALE GENOMIC DNA]</scope>
    <source>
        <strain evidence="2 3">HR-AY</strain>
    </source>
</reference>